<protein>
    <recommendedName>
        <fullName evidence="11">Methylcytosine dioxygenase TET</fullName>
        <ecNumber evidence="11">1.14.11.80</ecNumber>
    </recommendedName>
</protein>
<feature type="compositionally biased region" description="Polar residues" evidence="12">
    <location>
        <begin position="409"/>
        <end position="431"/>
    </location>
</feature>
<feature type="compositionally biased region" description="Low complexity" evidence="12">
    <location>
        <begin position="494"/>
        <end position="511"/>
    </location>
</feature>
<dbReference type="PANTHER" id="PTHR23358">
    <property type="entry name" value="METHYLCYTOSINE DIOXYGENASE TET"/>
    <property type="match status" value="1"/>
</dbReference>
<keyword evidence="4 11" id="KW-0479">Metal-binding</keyword>
<keyword evidence="6 11" id="KW-0223">Dioxygenase</keyword>
<evidence type="ECO:0000256" key="8">
    <source>
        <dbReference type="ARBA" id="ARBA00023004"/>
    </source>
</evidence>
<evidence type="ECO:0000256" key="9">
    <source>
        <dbReference type="ARBA" id="ARBA00047840"/>
    </source>
</evidence>
<comment type="subcellular location">
    <subcellularLocation>
        <location evidence="1">Chromosome</location>
    </subcellularLocation>
</comment>
<feature type="compositionally biased region" description="Polar residues" evidence="12">
    <location>
        <begin position="572"/>
        <end position="587"/>
    </location>
</feature>
<dbReference type="EC" id="1.14.11.80" evidence="11"/>
<proteinExistence type="inferred from homology"/>
<evidence type="ECO:0000256" key="4">
    <source>
        <dbReference type="ARBA" id="ARBA00022723"/>
    </source>
</evidence>
<reference evidence="14 15" key="1">
    <citation type="submission" date="2022-12" db="EMBL/GenBank/DDBJ databases">
        <title>Chromosome-level genome of Tegillarca granosa.</title>
        <authorList>
            <person name="Kim J."/>
        </authorList>
    </citation>
    <scope>NUCLEOTIDE SEQUENCE [LARGE SCALE GENOMIC DNA]</scope>
    <source>
        <strain evidence="14">Teg-2019</strain>
        <tissue evidence="14">Adductor muscle</tissue>
    </source>
</reference>
<keyword evidence="8 11" id="KW-0408">Iron</keyword>
<evidence type="ECO:0000256" key="2">
    <source>
        <dbReference type="ARBA" id="ARBA00007502"/>
    </source>
</evidence>
<feature type="region of interest" description="Disordered" evidence="12">
    <location>
        <begin position="264"/>
        <end position="356"/>
    </location>
</feature>
<evidence type="ECO:0000256" key="7">
    <source>
        <dbReference type="ARBA" id="ARBA00023002"/>
    </source>
</evidence>
<evidence type="ECO:0000256" key="3">
    <source>
        <dbReference type="ARBA" id="ARBA00022454"/>
    </source>
</evidence>
<comment type="cofactor">
    <cofactor evidence="11">
        <name>Fe(2+)</name>
        <dbReference type="ChEBI" id="CHEBI:29033"/>
    </cofactor>
    <text evidence="11">Binds 1 Fe(2+) ion per subunit.</text>
</comment>
<comment type="similarity">
    <text evidence="2 11">Belongs to the TET family.</text>
</comment>
<feature type="region of interest" description="Disordered" evidence="12">
    <location>
        <begin position="569"/>
        <end position="590"/>
    </location>
</feature>
<feature type="region of interest" description="Disordered" evidence="12">
    <location>
        <begin position="726"/>
        <end position="759"/>
    </location>
</feature>
<dbReference type="EMBL" id="JARBDR010000214">
    <property type="protein sequence ID" value="KAJ8319112.1"/>
    <property type="molecule type" value="Genomic_DNA"/>
</dbReference>
<dbReference type="PANTHER" id="PTHR23358:SF6">
    <property type="entry name" value="METHYLCYTOSINE DIOXYGENASE TET"/>
    <property type="match status" value="1"/>
</dbReference>
<evidence type="ECO:0000256" key="10">
    <source>
        <dbReference type="ARBA" id="ARBA00049431"/>
    </source>
</evidence>
<dbReference type="SMART" id="SM01333">
    <property type="entry name" value="Tet_JBP"/>
    <property type="match status" value="1"/>
</dbReference>
<feature type="compositionally biased region" description="Basic and acidic residues" evidence="12">
    <location>
        <begin position="433"/>
        <end position="445"/>
    </location>
</feature>
<feature type="compositionally biased region" description="Polar residues" evidence="12">
    <location>
        <begin position="529"/>
        <end position="541"/>
    </location>
</feature>
<evidence type="ECO:0000259" key="13">
    <source>
        <dbReference type="SMART" id="SM01333"/>
    </source>
</evidence>
<evidence type="ECO:0000313" key="15">
    <source>
        <dbReference type="Proteomes" id="UP001217089"/>
    </source>
</evidence>
<keyword evidence="3" id="KW-0158">Chromosome</keyword>
<sequence length="805" mass="90526">MMEKRTGVTGKALRLEKIRYTGKEGKSSRGCPIAKWIIRRSGPEEKYLCVVRHRQGHYCETACIVIVIVAWEGIEKDTANDMYSYLVSNITTNGFETERRCGTNERQVKRTCACQGADLNKRGASFSFGCSWSMYFNGCKFARSREVRKFKLKDTSQIQFDEVAKACRLGNESGRPFSGVTACVDFCAHAHKDLHNMNNGSTVVVTLTKHRGLDKPQDEQLHVLPMYVMDLADDNGSMEAMYDQIRSGALEVLQQYPLEARIRSEPLTPCKKRGKQKKAGKESPASKKGSPVTPKNKVSASPQGKLKESSTYQNHSASDLYFNHKSSDKNFNSDKTSQPSKLVNNDKGYQDQQLENKKRVMSYDDMAVSDKMNNQALYESFWNYFNCFGTFPPSSFINSWAVQRKGFTAPNSDTLPENISGKYDNTNSSLHSNKHEPSSSNKEDILTQESSSTSQKSLFQQSGDIHFNGALNKSGRESSQNQEKQKEIVGEVPLDLSSSGSSLDLKSSFDLMNGQKDSMKAEANKSSDSRSNGSMVTNNGREGTAEGFQSPLHLLSEAVFLRTKDANEENRQQNNFSENPSDLPQTGNTMPNNYMNSLNNVVNINGHPPFNAPFTNNIANAEETSLDPTVVKCELEYNKEAFLDQEMGGVAIALQHGAVLFEVAKRELHATTGLRNPNRFAPTRISLVFYQHKNLNRASHGWFEYEQKLQMLKQSRLEKMNDKNSILPALDLPQPPPLELLRKKKKGKKSDKDSSKEDLEKMPSVEYKYLWEGPLRRAVSLTTDSVITRWIDPQPMVTGPYQRWV</sequence>
<comment type="catalytic activity">
    <reaction evidence="11">
        <text>a 5-methyl-2'-deoxycytidine in DNA + 2-oxoglutarate + O2 = a 5-hydroxymethyl-2'-deoxycytidine in DNA + succinate + CO2</text>
        <dbReference type="Rhea" id="RHEA:52636"/>
        <dbReference type="Rhea" id="RHEA-COMP:11370"/>
        <dbReference type="Rhea" id="RHEA-COMP:13315"/>
        <dbReference type="ChEBI" id="CHEBI:15379"/>
        <dbReference type="ChEBI" id="CHEBI:16526"/>
        <dbReference type="ChEBI" id="CHEBI:16810"/>
        <dbReference type="ChEBI" id="CHEBI:30031"/>
        <dbReference type="ChEBI" id="CHEBI:85454"/>
        <dbReference type="ChEBI" id="CHEBI:136731"/>
        <dbReference type="EC" id="1.14.11.80"/>
    </reaction>
</comment>
<keyword evidence="7 11" id="KW-0560">Oxidoreductase</keyword>
<evidence type="ECO:0000313" key="14">
    <source>
        <dbReference type="EMBL" id="KAJ8319112.1"/>
    </source>
</evidence>
<feature type="compositionally biased region" description="Polar residues" evidence="12">
    <location>
        <begin position="333"/>
        <end position="343"/>
    </location>
</feature>
<comment type="catalytic activity">
    <reaction evidence="9 11">
        <text>a 5-formyl-2'-deoxycytidine in DNA + 2-oxoglutarate + O2 = a 5-carboxyl-2'-deoxycytidine in DNA + succinate + CO2 + H(+)</text>
        <dbReference type="Rhea" id="RHEA:53832"/>
        <dbReference type="Rhea" id="RHEA-COMP:13656"/>
        <dbReference type="Rhea" id="RHEA-COMP:13657"/>
        <dbReference type="ChEBI" id="CHEBI:15378"/>
        <dbReference type="ChEBI" id="CHEBI:15379"/>
        <dbReference type="ChEBI" id="CHEBI:16526"/>
        <dbReference type="ChEBI" id="CHEBI:16810"/>
        <dbReference type="ChEBI" id="CHEBI:30031"/>
        <dbReference type="ChEBI" id="CHEBI:137731"/>
        <dbReference type="ChEBI" id="CHEBI:137732"/>
        <dbReference type="EC" id="1.14.11.80"/>
    </reaction>
</comment>
<evidence type="ECO:0000256" key="1">
    <source>
        <dbReference type="ARBA" id="ARBA00004286"/>
    </source>
</evidence>
<feature type="compositionally biased region" description="Polar residues" evidence="12">
    <location>
        <begin position="447"/>
        <end position="463"/>
    </location>
</feature>
<keyword evidence="15" id="KW-1185">Reference proteome</keyword>
<keyword evidence="5 11" id="KW-0862">Zinc</keyword>
<dbReference type="Proteomes" id="UP001217089">
    <property type="component" value="Unassembled WGS sequence"/>
</dbReference>
<evidence type="ECO:0000256" key="6">
    <source>
        <dbReference type="ARBA" id="ARBA00022964"/>
    </source>
</evidence>
<accession>A0ABQ9FR31</accession>
<evidence type="ECO:0000256" key="12">
    <source>
        <dbReference type="SAM" id="MobiDB-lite"/>
    </source>
</evidence>
<feature type="compositionally biased region" description="Basic and acidic residues" evidence="12">
    <location>
        <begin position="750"/>
        <end position="759"/>
    </location>
</feature>
<evidence type="ECO:0000256" key="11">
    <source>
        <dbReference type="RuleBase" id="RU367064"/>
    </source>
</evidence>
<comment type="caution">
    <text evidence="14">The sequence shown here is derived from an EMBL/GenBank/DDBJ whole genome shotgun (WGS) entry which is preliminary data.</text>
</comment>
<evidence type="ECO:0000256" key="5">
    <source>
        <dbReference type="ARBA" id="ARBA00022833"/>
    </source>
</evidence>
<name>A0ABQ9FR31_TEGGR</name>
<dbReference type="InterPro" id="IPR024779">
    <property type="entry name" value="2OGFeDO_JBP1/TET_oxygenase_dom"/>
</dbReference>
<comment type="catalytic activity">
    <reaction evidence="10 11">
        <text>a 5-hydroxymethyl-2'-deoxycytidine in DNA + 2-oxoglutarate + O2 = a 5-formyl-2'-deoxycytidine in DNA + succinate + CO2 + H2O</text>
        <dbReference type="Rhea" id="RHEA:53828"/>
        <dbReference type="Rhea" id="RHEA-COMP:13315"/>
        <dbReference type="Rhea" id="RHEA-COMP:13656"/>
        <dbReference type="ChEBI" id="CHEBI:15377"/>
        <dbReference type="ChEBI" id="CHEBI:15379"/>
        <dbReference type="ChEBI" id="CHEBI:16526"/>
        <dbReference type="ChEBI" id="CHEBI:16810"/>
        <dbReference type="ChEBI" id="CHEBI:30031"/>
        <dbReference type="ChEBI" id="CHEBI:136731"/>
        <dbReference type="ChEBI" id="CHEBI:137731"/>
        <dbReference type="EC" id="1.14.11.80"/>
    </reaction>
</comment>
<feature type="region of interest" description="Disordered" evidence="12">
    <location>
        <begin position="409"/>
        <end position="547"/>
    </location>
</feature>
<organism evidence="14 15">
    <name type="scientific">Tegillarca granosa</name>
    <name type="common">Malaysian cockle</name>
    <name type="synonym">Anadara granosa</name>
    <dbReference type="NCBI Taxonomy" id="220873"/>
    <lineage>
        <taxon>Eukaryota</taxon>
        <taxon>Metazoa</taxon>
        <taxon>Spiralia</taxon>
        <taxon>Lophotrochozoa</taxon>
        <taxon>Mollusca</taxon>
        <taxon>Bivalvia</taxon>
        <taxon>Autobranchia</taxon>
        <taxon>Pteriomorphia</taxon>
        <taxon>Arcoida</taxon>
        <taxon>Arcoidea</taxon>
        <taxon>Arcidae</taxon>
        <taxon>Tegillarca</taxon>
    </lineage>
</organism>
<gene>
    <name evidence="14" type="ORF">KUTeg_004203</name>
</gene>
<feature type="compositionally biased region" description="Basic and acidic residues" evidence="12">
    <location>
        <begin position="517"/>
        <end position="528"/>
    </location>
</feature>
<feature type="domain" description="Methylcytosine dioxygenase TET1-3 oxygenase" evidence="13">
    <location>
        <begin position="131"/>
        <end position="693"/>
    </location>
</feature>
<comment type="function">
    <text evidence="11">Dioxygenase that catalyzes the conversion of the modified genomic base 5-methylcytosine (5mC) into 5-hydroxymethylcytosine (5hmC) and plays a key role in epigenetic chromatin reprogramming during embryonic development.</text>
</comment>
<dbReference type="InterPro" id="IPR046942">
    <property type="entry name" value="TET_oxygenase"/>
</dbReference>
<dbReference type="Pfam" id="PF12851">
    <property type="entry name" value="Tet_JBP"/>
    <property type="match status" value="1"/>
</dbReference>
<dbReference type="InterPro" id="IPR040175">
    <property type="entry name" value="TET1/2/3"/>
</dbReference>
<comment type="cofactor">
    <cofactor evidence="11">
        <name>Zn(2+)</name>
        <dbReference type="ChEBI" id="CHEBI:29105"/>
    </cofactor>
    <text evidence="11">The zinc ions have a structural role.</text>
</comment>